<protein>
    <submittedName>
        <fullName evidence="1">Uncharacterized protein</fullName>
    </submittedName>
</protein>
<dbReference type="STRING" id="1036808.A0A0C3EF21"/>
<evidence type="ECO:0000313" key="1">
    <source>
        <dbReference type="EMBL" id="KIM66909.1"/>
    </source>
</evidence>
<name>A0A0C3EF21_9AGAM</name>
<dbReference type="HOGENOM" id="CLU_2185487_0_0_1"/>
<proteinExistence type="predicted"/>
<dbReference type="EMBL" id="KN822015">
    <property type="protein sequence ID" value="KIM66909.1"/>
    <property type="molecule type" value="Genomic_DNA"/>
</dbReference>
<organism evidence="1 2">
    <name type="scientific">Scleroderma citrinum Foug A</name>
    <dbReference type="NCBI Taxonomy" id="1036808"/>
    <lineage>
        <taxon>Eukaryota</taxon>
        <taxon>Fungi</taxon>
        <taxon>Dikarya</taxon>
        <taxon>Basidiomycota</taxon>
        <taxon>Agaricomycotina</taxon>
        <taxon>Agaricomycetes</taxon>
        <taxon>Agaricomycetidae</taxon>
        <taxon>Boletales</taxon>
        <taxon>Sclerodermatineae</taxon>
        <taxon>Sclerodermataceae</taxon>
        <taxon>Scleroderma</taxon>
    </lineage>
</organism>
<dbReference type="InParanoid" id="A0A0C3EF21"/>
<dbReference type="Proteomes" id="UP000053989">
    <property type="component" value="Unassembled WGS sequence"/>
</dbReference>
<dbReference type="OrthoDB" id="5233664at2759"/>
<dbReference type="AlphaFoldDB" id="A0A0C3EF21"/>
<sequence>MHYATSSTLSCSVLPINIVQRGLVPLSDKRELAPALRNITRVPHHILMDGLSGDRLCIARIMSWTVDRRTTRVEDRAYSLMGLLDVNMPMLYGEEKRTFHRLQLEIIHT</sequence>
<dbReference type="PANTHER" id="PTHR10622">
    <property type="entry name" value="HET DOMAIN-CONTAINING PROTEIN"/>
    <property type="match status" value="1"/>
</dbReference>
<accession>A0A0C3EF21</accession>
<evidence type="ECO:0000313" key="2">
    <source>
        <dbReference type="Proteomes" id="UP000053989"/>
    </source>
</evidence>
<keyword evidence="2" id="KW-1185">Reference proteome</keyword>
<dbReference type="PANTHER" id="PTHR10622:SF12">
    <property type="entry name" value="HET DOMAIN-CONTAINING PROTEIN"/>
    <property type="match status" value="1"/>
</dbReference>
<reference evidence="1 2" key="1">
    <citation type="submission" date="2014-04" db="EMBL/GenBank/DDBJ databases">
        <authorList>
            <consortium name="DOE Joint Genome Institute"/>
            <person name="Kuo A."/>
            <person name="Kohler A."/>
            <person name="Nagy L.G."/>
            <person name="Floudas D."/>
            <person name="Copeland A."/>
            <person name="Barry K.W."/>
            <person name="Cichocki N."/>
            <person name="Veneault-Fourrey C."/>
            <person name="LaButti K."/>
            <person name="Lindquist E.A."/>
            <person name="Lipzen A."/>
            <person name="Lundell T."/>
            <person name="Morin E."/>
            <person name="Murat C."/>
            <person name="Sun H."/>
            <person name="Tunlid A."/>
            <person name="Henrissat B."/>
            <person name="Grigoriev I.V."/>
            <person name="Hibbett D.S."/>
            <person name="Martin F."/>
            <person name="Nordberg H.P."/>
            <person name="Cantor M.N."/>
            <person name="Hua S.X."/>
        </authorList>
    </citation>
    <scope>NUCLEOTIDE SEQUENCE [LARGE SCALE GENOMIC DNA]</scope>
    <source>
        <strain evidence="1 2">Foug A</strain>
    </source>
</reference>
<gene>
    <name evidence="1" type="ORF">SCLCIDRAFT_1210965</name>
</gene>
<reference evidence="2" key="2">
    <citation type="submission" date="2015-01" db="EMBL/GenBank/DDBJ databases">
        <title>Evolutionary Origins and Diversification of the Mycorrhizal Mutualists.</title>
        <authorList>
            <consortium name="DOE Joint Genome Institute"/>
            <consortium name="Mycorrhizal Genomics Consortium"/>
            <person name="Kohler A."/>
            <person name="Kuo A."/>
            <person name="Nagy L.G."/>
            <person name="Floudas D."/>
            <person name="Copeland A."/>
            <person name="Barry K.W."/>
            <person name="Cichocki N."/>
            <person name="Veneault-Fourrey C."/>
            <person name="LaButti K."/>
            <person name="Lindquist E.A."/>
            <person name="Lipzen A."/>
            <person name="Lundell T."/>
            <person name="Morin E."/>
            <person name="Murat C."/>
            <person name="Riley R."/>
            <person name="Ohm R."/>
            <person name="Sun H."/>
            <person name="Tunlid A."/>
            <person name="Henrissat B."/>
            <person name="Grigoriev I.V."/>
            <person name="Hibbett D.S."/>
            <person name="Martin F."/>
        </authorList>
    </citation>
    <scope>NUCLEOTIDE SEQUENCE [LARGE SCALE GENOMIC DNA]</scope>
    <source>
        <strain evidence="2">Foug A</strain>
    </source>
</reference>